<evidence type="ECO:0000313" key="2">
    <source>
        <dbReference type="Proteomes" id="UP000244978"/>
    </source>
</evidence>
<dbReference type="AlphaFoldDB" id="A0A2U1T2X3"/>
<sequence length="228" mass="23980">MALPTRGGGFIANMGRTFGTQHVVVIHNAGQDDEERHELESQVQGSKAFFDVDAPVYDGDVMEVADPRGGTRKLYITHVKINQAGGGMSSSMSHIAASFSDQPFRPQGRSDSQIIHGNAIIVSGNHVNIATDNGLIDQSTNTVSPGYEELARTVKDVLDLLEATAGLDEDELVAAQEAAASVLSEIVKPEPDKAVLKKLFPTLRGVLQSAATGGASAAASALIGQLFI</sequence>
<keyword evidence="2" id="KW-1185">Reference proteome</keyword>
<dbReference type="Proteomes" id="UP000244978">
    <property type="component" value="Unassembled WGS sequence"/>
</dbReference>
<evidence type="ECO:0000313" key="1">
    <source>
        <dbReference type="EMBL" id="PWB98190.1"/>
    </source>
</evidence>
<dbReference type="RefSeq" id="WP_146181309.1">
    <property type="nucleotide sequence ID" value="NZ_QEEX01000001.1"/>
</dbReference>
<name>A0A2U1T2X3_9MICO</name>
<reference evidence="2" key="1">
    <citation type="submission" date="2018-04" db="EMBL/GenBank/DDBJ databases">
        <authorList>
            <person name="Liu S."/>
            <person name="Wang Z."/>
            <person name="Li J."/>
        </authorList>
    </citation>
    <scope>NUCLEOTIDE SEQUENCE [LARGE SCALE GENOMIC DNA]</scope>
    <source>
        <strain evidence="2">S1194</strain>
    </source>
</reference>
<comment type="caution">
    <text evidence="1">The sequence shown here is derived from an EMBL/GenBank/DDBJ whole genome shotgun (WGS) entry which is preliminary data.</text>
</comment>
<organism evidence="1 2">
    <name type="scientific">Homoserinimonas hongtaonis</name>
    <dbReference type="NCBI Taxonomy" id="2079791"/>
    <lineage>
        <taxon>Bacteria</taxon>
        <taxon>Bacillati</taxon>
        <taxon>Actinomycetota</taxon>
        <taxon>Actinomycetes</taxon>
        <taxon>Micrococcales</taxon>
        <taxon>Microbacteriaceae</taxon>
        <taxon>Homoserinimonas</taxon>
    </lineage>
</organism>
<dbReference type="EMBL" id="QEEX01000001">
    <property type="protein sequence ID" value="PWB98190.1"/>
    <property type="molecule type" value="Genomic_DNA"/>
</dbReference>
<proteinExistence type="predicted"/>
<gene>
    <name evidence="1" type="ORF">DF220_10380</name>
</gene>
<accession>A0A2U1T2X3</accession>
<protein>
    <submittedName>
        <fullName evidence="1">Uncharacterized protein</fullName>
    </submittedName>
</protein>